<evidence type="ECO:0000313" key="1">
    <source>
        <dbReference type="EMBL" id="SEF61084.1"/>
    </source>
</evidence>
<protein>
    <submittedName>
        <fullName evidence="1">Uncharacterized protein</fullName>
    </submittedName>
</protein>
<comment type="caution">
    <text evidence="1">The sequence shown here is derived from an EMBL/GenBank/DDBJ whole genome shotgun (WGS) entry which is preliminary data.</text>
</comment>
<dbReference type="AlphaFoldDB" id="A0A8G2F9W3"/>
<reference evidence="1 2" key="1">
    <citation type="submission" date="2016-10" db="EMBL/GenBank/DDBJ databases">
        <authorList>
            <person name="Varghese N."/>
            <person name="Submissions S."/>
        </authorList>
    </citation>
    <scope>NUCLEOTIDE SEQUENCE [LARGE SCALE GENOMIC DNA]</scope>
    <source>
        <strain evidence="1 2">DSM 29073</strain>
    </source>
</reference>
<accession>A0A8G2F9W3</accession>
<evidence type="ECO:0000313" key="2">
    <source>
        <dbReference type="Proteomes" id="UP000236725"/>
    </source>
</evidence>
<gene>
    <name evidence="1" type="ORF">SAMN05444001_103124</name>
</gene>
<organism evidence="1 2">
    <name type="scientific">Parabacteroides chinchillae</name>
    <dbReference type="NCBI Taxonomy" id="871327"/>
    <lineage>
        <taxon>Bacteria</taxon>
        <taxon>Pseudomonadati</taxon>
        <taxon>Bacteroidota</taxon>
        <taxon>Bacteroidia</taxon>
        <taxon>Bacteroidales</taxon>
        <taxon>Tannerellaceae</taxon>
        <taxon>Parabacteroides</taxon>
    </lineage>
</organism>
<dbReference type="Proteomes" id="UP000236725">
    <property type="component" value="Unassembled WGS sequence"/>
</dbReference>
<proteinExistence type="predicted"/>
<name>A0A8G2F9W3_9BACT</name>
<sequence>MAILLIVFCLSWFSCGDDEEKKVLDPPEIASRLPLETGTFEYSKYYNFSFNEWETEGYGSSGEIYISDDYTTIEHTSFVYGGPSKDISDDGRKSGQSIICNWDSWEYYFAETIKGERVIVWHRFDDDAKCFYFIN</sequence>
<keyword evidence="2" id="KW-1185">Reference proteome</keyword>
<dbReference type="EMBL" id="FNVS01000003">
    <property type="protein sequence ID" value="SEF61084.1"/>
    <property type="molecule type" value="Genomic_DNA"/>
</dbReference>